<dbReference type="EMBL" id="JACHJL010000002">
    <property type="protein sequence ID" value="MBB5934356.1"/>
    <property type="molecule type" value="Genomic_DNA"/>
</dbReference>
<evidence type="ECO:0000259" key="3">
    <source>
        <dbReference type="PROSITE" id="PS51898"/>
    </source>
</evidence>
<dbReference type="SUPFAM" id="SSF56349">
    <property type="entry name" value="DNA breaking-rejoining enzymes"/>
    <property type="match status" value="1"/>
</dbReference>
<keyword evidence="5" id="KW-1185">Reference proteome</keyword>
<keyword evidence="1" id="KW-0233">DNA recombination</keyword>
<organism evidence="4 5">
    <name type="scientific">Streptomyces zagrosensis</name>
    <dbReference type="NCBI Taxonomy" id="1042984"/>
    <lineage>
        <taxon>Bacteria</taxon>
        <taxon>Bacillati</taxon>
        <taxon>Actinomycetota</taxon>
        <taxon>Actinomycetes</taxon>
        <taxon>Kitasatosporales</taxon>
        <taxon>Streptomycetaceae</taxon>
        <taxon>Streptomyces</taxon>
    </lineage>
</organism>
<dbReference type="Gene3D" id="1.10.443.10">
    <property type="entry name" value="Intergrase catalytic core"/>
    <property type="match status" value="1"/>
</dbReference>
<dbReference type="GO" id="GO:0015074">
    <property type="term" value="P:DNA integration"/>
    <property type="evidence" value="ECO:0007669"/>
    <property type="project" value="InterPro"/>
</dbReference>
<dbReference type="GO" id="GO:0003677">
    <property type="term" value="F:DNA binding"/>
    <property type="evidence" value="ECO:0007669"/>
    <property type="project" value="InterPro"/>
</dbReference>
<evidence type="ECO:0000313" key="5">
    <source>
        <dbReference type="Proteomes" id="UP000588098"/>
    </source>
</evidence>
<feature type="compositionally biased region" description="Polar residues" evidence="2">
    <location>
        <begin position="211"/>
        <end position="236"/>
    </location>
</feature>
<dbReference type="InterPro" id="IPR013762">
    <property type="entry name" value="Integrase-like_cat_sf"/>
</dbReference>
<dbReference type="Pfam" id="PF00589">
    <property type="entry name" value="Phage_integrase"/>
    <property type="match status" value="1"/>
</dbReference>
<feature type="domain" description="Tyr recombinase" evidence="3">
    <location>
        <begin position="1"/>
        <end position="112"/>
    </location>
</feature>
<dbReference type="Proteomes" id="UP000588098">
    <property type="component" value="Unassembled WGS sequence"/>
</dbReference>
<feature type="region of interest" description="Disordered" evidence="2">
    <location>
        <begin position="203"/>
        <end position="236"/>
    </location>
</feature>
<reference evidence="4 5" key="1">
    <citation type="submission" date="2020-08" db="EMBL/GenBank/DDBJ databases">
        <title>Genomic Encyclopedia of Type Strains, Phase III (KMG-III): the genomes of soil and plant-associated and newly described type strains.</title>
        <authorList>
            <person name="Whitman W."/>
        </authorList>
    </citation>
    <scope>NUCLEOTIDE SEQUENCE [LARGE SCALE GENOMIC DNA]</scope>
    <source>
        <strain evidence="4 5">CECT 8305</strain>
    </source>
</reference>
<protein>
    <recommendedName>
        <fullName evidence="3">Tyr recombinase domain-containing protein</fullName>
    </recommendedName>
</protein>
<comment type="caution">
    <text evidence="4">The sequence shown here is derived from an EMBL/GenBank/DDBJ whole genome shotgun (WGS) entry which is preliminary data.</text>
</comment>
<gene>
    <name evidence="4" type="ORF">FHS42_001382</name>
</gene>
<dbReference type="PROSITE" id="PS51898">
    <property type="entry name" value="TYR_RECOMBINASE"/>
    <property type="match status" value="1"/>
</dbReference>
<dbReference type="InterPro" id="IPR011010">
    <property type="entry name" value="DNA_brk_join_enz"/>
</dbReference>
<dbReference type="RefSeq" id="WP_312866749.1">
    <property type="nucleotide sequence ID" value="NZ_JACHJL010000002.1"/>
</dbReference>
<evidence type="ECO:0000256" key="2">
    <source>
        <dbReference type="SAM" id="MobiDB-lite"/>
    </source>
</evidence>
<evidence type="ECO:0000256" key="1">
    <source>
        <dbReference type="ARBA" id="ARBA00023172"/>
    </source>
</evidence>
<dbReference type="InterPro" id="IPR002104">
    <property type="entry name" value="Integrase_catalytic"/>
</dbReference>
<dbReference type="GO" id="GO:0006310">
    <property type="term" value="P:DNA recombination"/>
    <property type="evidence" value="ECO:0007669"/>
    <property type="project" value="UniProtKB-KW"/>
</dbReference>
<evidence type="ECO:0000313" key="4">
    <source>
        <dbReference type="EMBL" id="MBB5934356.1"/>
    </source>
</evidence>
<proteinExistence type="predicted"/>
<dbReference type="AlphaFoldDB" id="A0A7W9Q6E3"/>
<name>A0A7W9Q6E3_9ACTN</name>
<accession>A0A7W9Q6E3</accession>
<sequence length="236" mass="26227">MDLLRQHKVEQERERLLARDLWVEKGYVFTSPTGEPLNPNTDFHTWKDLLKSAEVRDGRLHDARHTAATVLMILGVPEGFVDRIMGWEPGKSARMRRRYQHLTGQVLQQTAAKVGGLLWGPKPYALEPATGGAVPGPSQITVPVEPTLYVAILGDRRIPFLYREHADTVVSQWGADRPGHPAEVEEWDWEKWSTRALAAHEPSASGYPTVGLSTMPTRSTFPEATGSTSAATRNGQ</sequence>